<gene>
    <name evidence="2" type="ORF">LY79DRAFT_540475</name>
</gene>
<evidence type="ECO:0000313" key="3">
    <source>
        <dbReference type="Proteomes" id="UP001230504"/>
    </source>
</evidence>
<protein>
    <submittedName>
        <fullName evidence="2">Uncharacterized protein</fullName>
    </submittedName>
</protein>
<organism evidence="2 3">
    <name type="scientific">Colletotrichum navitas</name>
    <dbReference type="NCBI Taxonomy" id="681940"/>
    <lineage>
        <taxon>Eukaryota</taxon>
        <taxon>Fungi</taxon>
        <taxon>Dikarya</taxon>
        <taxon>Ascomycota</taxon>
        <taxon>Pezizomycotina</taxon>
        <taxon>Sordariomycetes</taxon>
        <taxon>Hypocreomycetidae</taxon>
        <taxon>Glomerellales</taxon>
        <taxon>Glomerellaceae</taxon>
        <taxon>Colletotrichum</taxon>
        <taxon>Colletotrichum graminicola species complex</taxon>
    </lineage>
</organism>
<dbReference type="Proteomes" id="UP001230504">
    <property type="component" value="Unassembled WGS sequence"/>
</dbReference>
<reference evidence="2" key="1">
    <citation type="submission" date="2021-06" db="EMBL/GenBank/DDBJ databases">
        <title>Comparative genomics, transcriptomics and evolutionary studies reveal genomic signatures of adaptation to plant cell wall in hemibiotrophic fungi.</title>
        <authorList>
            <consortium name="DOE Joint Genome Institute"/>
            <person name="Baroncelli R."/>
            <person name="Diaz J.F."/>
            <person name="Benocci T."/>
            <person name="Peng M."/>
            <person name="Battaglia E."/>
            <person name="Haridas S."/>
            <person name="Andreopoulos W."/>
            <person name="Labutti K."/>
            <person name="Pangilinan J."/>
            <person name="Floch G.L."/>
            <person name="Makela M.R."/>
            <person name="Henrissat B."/>
            <person name="Grigoriev I.V."/>
            <person name="Crouch J.A."/>
            <person name="De Vries R.P."/>
            <person name="Sukno S.A."/>
            <person name="Thon M.R."/>
        </authorList>
    </citation>
    <scope>NUCLEOTIDE SEQUENCE</scope>
    <source>
        <strain evidence="2">CBS 125086</strain>
    </source>
</reference>
<dbReference type="AlphaFoldDB" id="A0AAD8Q892"/>
<dbReference type="GeneID" id="85441108"/>
<keyword evidence="1" id="KW-0812">Transmembrane</keyword>
<comment type="caution">
    <text evidence="2">The sequence shown here is derived from an EMBL/GenBank/DDBJ whole genome shotgun (WGS) entry which is preliminary data.</text>
</comment>
<dbReference type="EMBL" id="JAHLJV010000007">
    <property type="protein sequence ID" value="KAK1597610.1"/>
    <property type="molecule type" value="Genomic_DNA"/>
</dbReference>
<proteinExistence type="predicted"/>
<feature type="transmembrane region" description="Helical" evidence="1">
    <location>
        <begin position="74"/>
        <end position="94"/>
    </location>
</feature>
<keyword evidence="1" id="KW-0472">Membrane</keyword>
<dbReference type="RefSeq" id="XP_060418382.1">
    <property type="nucleotide sequence ID" value="XM_060556868.1"/>
</dbReference>
<accession>A0AAD8Q892</accession>
<feature type="transmembrane region" description="Helical" evidence="1">
    <location>
        <begin position="38"/>
        <end position="62"/>
    </location>
</feature>
<sequence length="99" mass="10660">MPVLHRTLQSVPHIGRRSLSWSLVPPNHLLPRYSMFSVFHATATRSVVAACPLCCYVLPLVTTRFVSTPTTRDCAGALVFVAVVVVAVVENAALASEGK</sequence>
<name>A0AAD8Q892_9PEZI</name>
<keyword evidence="1" id="KW-1133">Transmembrane helix</keyword>
<evidence type="ECO:0000313" key="2">
    <source>
        <dbReference type="EMBL" id="KAK1597610.1"/>
    </source>
</evidence>
<keyword evidence="3" id="KW-1185">Reference proteome</keyword>
<evidence type="ECO:0000256" key="1">
    <source>
        <dbReference type="SAM" id="Phobius"/>
    </source>
</evidence>